<accession>A0A9P8EYR8</accession>
<organism evidence="1 2">
    <name type="scientific">Aureobasidium melanogenum</name>
    <name type="common">Aureobasidium pullulans var. melanogenum</name>
    <dbReference type="NCBI Taxonomy" id="46634"/>
    <lineage>
        <taxon>Eukaryota</taxon>
        <taxon>Fungi</taxon>
        <taxon>Dikarya</taxon>
        <taxon>Ascomycota</taxon>
        <taxon>Pezizomycotina</taxon>
        <taxon>Dothideomycetes</taxon>
        <taxon>Dothideomycetidae</taxon>
        <taxon>Dothideales</taxon>
        <taxon>Saccotheciaceae</taxon>
        <taxon>Aureobasidium</taxon>
    </lineage>
</organism>
<reference evidence="1" key="2">
    <citation type="submission" date="2021-08" db="EMBL/GenBank/DDBJ databases">
        <authorList>
            <person name="Gostincar C."/>
            <person name="Sun X."/>
            <person name="Song Z."/>
            <person name="Gunde-Cimerman N."/>
        </authorList>
    </citation>
    <scope>NUCLEOTIDE SEQUENCE</scope>
    <source>
        <strain evidence="1">EXF-9911</strain>
    </source>
</reference>
<dbReference type="AlphaFoldDB" id="A0A9P8EYR8"/>
<evidence type="ECO:0000313" key="2">
    <source>
        <dbReference type="Proteomes" id="UP000779574"/>
    </source>
</evidence>
<reference evidence="1" key="1">
    <citation type="journal article" date="2021" name="J Fungi (Basel)">
        <title>Virulence traits and population genomics of the black yeast Aureobasidium melanogenum.</title>
        <authorList>
            <person name="Cernosa A."/>
            <person name="Sun X."/>
            <person name="Gostincar C."/>
            <person name="Fang C."/>
            <person name="Gunde-Cimerman N."/>
            <person name="Song Z."/>
        </authorList>
    </citation>
    <scope>NUCLEOTIDE SEQUENCE</scope>
    <source>
        <strain evidence="1">EXF-9911</strain>
    </source>
</reference>
<proteinExistence type="predicted"/>
<comment type="caution">
    <text evidence="1">The sequence shown here is derived from an EMBL/GenBank/DDBJ whole genome shotgun (WGS) entry which is preliminary data.</text>
</comment>
<feature type="non-terminal residue" evidence="1">
    <location>
        <position position="136"/>
    </location>
</feature>
<dbReference type="EMBL" id="JAHFXF010000001">
    <property type="protein sequence ID" value="KAG9701341.1"/>
    <property type="molecule type" value="Genomic_DNA"/>
</dbReference>
<dbReference type="Proteomes" id="UP000779574">
    <property type="component" value="Unassembled WGS sequence"/>
</dbReference>
<gene>
    <name evidence="1" type="ORF">KCU76_g68</name>
</gene>
<evidence type="ECO:0000313" key="1">
    <source>
        <dbReference type="EMBL" id="KAG9701341.1"/>
    </source>
</evidence>
<name>A0A9P8EYR8_AURME</name>
<protein>
    <submittedName>
        <fullName evidence="1">Uncharacterized protein</fullName>
    </submittedName>
</protein>
<sequence>MINLAVVLLQSIFDSRTLSEQPALYFRDRRRTSFDFPAFEETVLPSSLMFKLFFGFVENNWNFGSSVAFKLEFLASILSRSLRHINFITVVCILIDYWWSPMIDHCCRDVRSFWRCLSEDDNAINAFIETLTIIAC</sequence>